<evidence type="ECO:0000313" key="2">
    <source>
        <dbReference type="EMBL" id="SFO33558.1"/>
    </source>
</evidence>
<feature type="region of interest" description="Disordered" evidence="1">
    <location>
        <begin position="1"/>
        <end position="24"/>
    </location>
</feature>
<name>A0A1I5GBW6_PSUAM</name>
<keyword evidence="3" id="KW-1185">Reference proteome</keyword>
<proteinExistence type="predicted"/>
<sequence length="54" mass="5283">MTPAPAPADGTATAAHPAADGTAPRSLPVVLAALRRPAGTPVVPRMPATADDRG</sequence>
<accession>A0A1I5GBW6</accession>
<dbReference type="Proteomes" id="UP000199614">
    <property type="component" value="Unassembled WGS sequence"/>
</dbReference>
<dbReference type="RefSeq" id="WP_177238759.1">
    <property type="nucleotide sequence ID" value="NZ_FOUY01000045.1"/>
</dbReference>
<gene>
    <name evidence="2" type="ORF">SAMN05216207_104532</name>
</gene>
<reference evidence="2 3" key="1">
    <citation type="submission" date="2016-10" db="EMBL/GenBank/DDBJ databases">
        <authorList>
            <person name="de Groot N.N."/>
        </authorList>
    </citation>
    <scope>NUCLEOTIDE SEQUENCE [LARGE SCALE GENOMIC DNA]</scope>
    <source>
        <strain evidence="2 3">CGMCC 4.1877</strain>
    </source>
</reference>
<evidence type="ECO:0000313" key="3">
    <source>
        <dbReference type="Proteomes" id="UP000199614"/>
    </source>
</evidence>
<protein>
    <submittedName>
        <fullName evidence="2">Uncharacterized protein</fullName>
    </submittedName>
</protein>
<feature type="compositionally biased region" description="Low complexity" evidence="1">
    <location>
        <begin position="7"/>
        <end position="24"/>
    </location>
</feature>
<organism evidence="2 3">
    <name type="scientific">Pseudonocardia ammonioxydans</name>
    <dbReference type="NCBI Taxonomy" id="260086"/>
    <lineage>
        <taxon>Bacteria</taxon>
        <taxon>Bacillati</taxon>
        <taxon>Actinomycetota</taxon>
        <taxon>Actinomycetes</taxon>
        <taxon>Pseudonocardiales</taxon>
        <taxon>Pseudonocardiaceae</taxon>
        <taxon>Pseudonocardia</taxon>
    </lineage>
</organism>
<evidence type="ECO:0000256" key="1">
    <source>
        <dbReference type="SAM" id="MobiDB-lite"/>
    </source>
</evidence>
<dbReference type="EMBL" id="FOUY01000045">
    <property type="protein sequence ID" value="SFO33558.1"/>
    <property type="molecule type" value="Genomic_DNA"/>
</dbReference>
<dbReference type="AlphaFoldDB" id="A0A1I5GBW6"/>
<dbReference type="STRING" id="260086.SAMN05216207_104532"/>